<dbReference type="CDD" id="cd08267">
    <property type="entry name" value="MDR1"/>
    <property type="match status" value="1"/>
</dbReference>
<gene>
    <name evidence="3" type="ORF">BU14_0364s0006</name>
</gene>
<feature type="region of interest" description="Disordered" evidence="1">
    <location>
        <begin position="51"/>
        <end position="80"/>
    </location>
</feature>
<protein>
    <recommendedName>
        <fullName evidence="2">Enoyl reductase (ER) domain-containing protein</fullName>
    </recommendedName>
</protein>
<dbReference type="InterPro" id="IPR050700">
    <property type="entry name" value="YIM1/Zinc_Alcohol_DH_Fams"/>
</dbReference>
<dbReference type="OrthoDB" id="3509362at2759"/>
<name>A0A1X6NXE6_PORUM</name>
<accession>A0A1X6NXE6</accession>
<dbReference type="SUPFAM" id="SSF51735">
    <property type="entry name" value="NAD(P)-binding Rossmann-fold domains"/>
    <property type="match status" value="1"/>
</dbReference>
<dbReference type="SUPFAM" id="SSF50129">
    <property type="entry name" value="GroES-like"/>
    <property type="match status" value="1"/>
</dbReference>
<dbReference type="InterPro" id="IPR013154">
    <property type="entry name" value="ADH-like_N"/>
</dbReference>
<dbReference type="Proteomes" id="UP000218209">
    <property type="component" value="Unassembled WGS sequence"/>
</dbReference>
<dbReference type="EMBL" id="KV919008">
    <property type="protein sequence ID" value="OSX73252.1"/>
    <property type="molecule type" value="Genomic_DNA"/>
</dbReference>
<dbReference type="SMART" id="SM00829">
    <property type="entry name" value="PKS_ER"/>
    <property type="match status" value="1"/>
</dbReference>
<evidence type="ECO:0000259" key="2">
    <source>
        <dbReference type="SMART" id="SM00829"/>
    </source>
</evidence>
<dbReference type="GO" id="GO:0016491">
    <property type="term" value="F:oxidoreductase activity"/>
    <property type="evidence" value="ECO:0007669"/>
    <property type="project" value="InterPro"/>
</dbReference>
<dbReference type="GO" id="GO:0005739">
    <property type="term" value="C:mitochondrion"/>
    <property type="evidence" value="ECO:0007669"/>
    <property type="project" value="TreeGrafter"/>
</dbReference>
<dbReference type="InterPro" id="IPR036291">
    <property type="entry name" value="NAD(P)-bd_dom_sf"/>
</dbReference>
<evidence type="ECO:0000256" key="1">
    <source>
        <dbReference type="SAM" id="MobiDB-lite"/>
    </source>
</evidence>
<dbReference type="PANTHER" id="PTHR11695:SF294">
    <property type="entry name" value="RETICULON-4-INTERACTING PROTEIN 1, MITOCHONDRIAL"/>
    <property type="match status" value="1"/>
</dbReference>
<keyword evidence="4" id="KW-1185">Reference proteome</keyword>
<feature type="compositionally biased region" description="Basic residues" evidence="1">
    <location>
        <begin position="51"/>
        <end position="73"/>
    </location>
</feature>
<dbReference type="PANTHER" id="PTHR11695">
    <property type="entry name" value="ALCOHOL DEHYDROGENASE RELATED"/>
    <property type="match status" value="1"/>
</dbReference>
<dbReference type="Gene3D" id="3.90.180.10">
    <property type="entry name" value="Medium-chain alcohol dehydrogenases, catalytic domain"/>
    <property type="match status" value="1"/>
</dbReference>
<sequence>MHVRMADSFMNTRAVVIALVPHRCAPGPYMAVGARSLAVRRQPSGLLHGAWRRPRGAVAHRGRPPSHAARRGSGRPPPPPTVIIRVHAAALNPVDYKTISGALSPFFAGPSADAPLIPGKDVAGVVTATSSAPGASPAFPVGTRVFGCLEGGALAERVAAPESLLSVIPDGVSFVDAAATPLAALTVLQCLRRLADEVGEGPTKALPSLLVSSGAGGTGSFALQLAKRVFGVPRLVTTVSAAKADVATSLGADETVDYKTTTVGHALGGDRRVAAALDLVGDIPGLLPGVVRGGAVVGIAGPFQPGQMGSWAPAGLPIYLRLALWAMCAPVNVRAALAGVHWSSLLLESNGRELAEVATWMTEGKIKPLIDSVHEGLGAATAAFEKLMGGHAVGKIVVRVVPEGE</sequence>
<evidence type="ECO:0000313" key="4">
    <source>
        <dbReference type="Proteomes" id="UP000218209"/>
    </source>
</evidence>
<dbReference type="AlphaFoldDB" id="A0A1X6NXE6"/>
<reference evidence="3 4" key="1">
    <citation type="submission" date="2017-03" db="EMBL/GenBank/DDBJ databases">
        <title>WGS assembly of Porphyra umbilicalis.</title>
        <authorList>
            <person name="Brawley S.H."/>
            <person name="Blouin N.A."/>
            <person name="Ficko-Blean E."/>
            <person name="Wheeler G.L."/>
            <person name="Lohr M."/>
            <person name="Goodson H.V."/>
            <person name="Jenkins J.W."/>
            <person name="Blaby-Haas C.E."/>
            <person name="Helliwell K.E."/>
            <person name="Chan C."/>
            <person name="Marriage T."/>
            <person name="Bhattacharya D."/>
            <person name="Klein A.S."/>
            <person name="Badis Y."/>
            <person name="Brodie J."/>
            <person name="Cao Y."/>
            <person name="Collen J."/>
            <person name="Dittami S.M."/>
            <person name="Gachon C.M."/>
            <person name="Green B.R."/>
            <person name="Karpowicz S."/>
            <person name="Kim J.W."/>
            <person name="Kudahl U."/>
            <person name="Lin S."/>
            <person name="Michel G."/>
            <person name="Mittag M."/>
            <person name="Olson B.J."/>
            <person name="Pangilinan J."/>
            <person name="Peng Y."/>
            <person name="Qiu H."/>
            <person name="Shu S."/>
            <person name="Singer J.T."/>
            <person name="Smith A.G."/>
            <person name="Sprecher B.N."/>
            <person name="Wagner V."/>
            <person name="Wang W."/>
            <person name="Wang Z.-Y."/>
            <person name="Yan J."/>
            <person name="Yarish C."/>
            <person name="Zoeuner-Riek S."/>
            <person name="Zhuang Y."/>
            <person name="Zou Y."/>
            <person name="Lindquist E.A."/>
            <person name="Grimwood J."/>
            <person name="Barry K."/>
            <person name="Rokhsar D.S."/>
            <person name="Schmutz J."/>
            <person name="Stiller J.W."/>
            <person name="Grossman A.R."/>
            <person name="Prochnik S.E."/>
        </authorList>
    </citation>
    <scope>NUCLEOTIDE SEQUENCE [LARGE SCALE GENOMIC DNA]</scope>
    <source>
        <strain evidence="3">4086291</strain>
    </source>
</reference>
<dbReference type="InterPro" id="IPR011032">
    <property type="entry name" value="GroES-like_sf"/>
</dbReference>
<evidence type="ECO:0000313" key="3">
    <source>
        <dbReference type="EMBL" id="OSX73252.1"/>
    </source>
</evidence>
<dbReference type="Pfam" id="PF08240">
    <property type="entry name" value="ADH_N"/>
    <property type="match status" value="1"/>
</dbReference>
<proteinExistence type="predicted"/>
<dbReference type="Gene3D" id="3.40.50.720">
    <property type="entry name" value="NAD(P)-binding Rossmann-like Domain"/>
    <property type="match status" value="1"/>
</dbReference>
<dbReference type="InterPro" id="IPR020843">
    <property type="entry name" value="ER"/>
</dbReference>
<organism evidence="3 4">
    <name type="scientific">Porphyra umbilicalis</name>
    <name type="common">Purple laver</name>
    <name type="synonym">Red alga</name>
    <dbReference type="NCBI Taxonomy" id="2786"/>
    <lineage>
        <taxon>Eukaryota</taxon>
        <taxon>Rhodophyta</taxon>
        <taxon>Bangiophyceae</taxon>
        <taxon>Bangiales</taxon>
        <taxon>Bangiaceae</taxon>
        <taxon>Porphyra</taxon>
    </lineage>
</organism>
<feature type="domain" description="Enoyl reductase (ER)" evidence="2">
    <location>
        <begin position="62"/>
        <end position="398"/>
    </location>
</feature>
<dbReference type="Pfam" id="PF13602">
    <property type="entry name" value="ADH_zinc_N_2"/>
    <property type="match status" value="1"/>
</dbReference>